<dbReference type="InterPro" id="IPR027417">
    <property type="entry name" value="P-loop_NTPase"/>
</dbReference>
<evidence type="ECO:0000256" key="5">
    <source>
        <dbReference type="ARBA" id="ARBA00023251"/>
    </source>
</evidence>
<dbReference type="Gene3D" id="2.40.30.10">
    <property type="entry name" value="Translation factors"/>
    <property type="match status" value="1"/>
</dbReference>
<dbReference type="GO" id="GO:0046677">
    <property type="term" value="P:response to antibiotic"/>
    <property type="evidence" value="ECO:0007669"/>
    <property type="project" value="UniProtKB-KW"/>
</dbReference>
<dbReference type="InterPro" id="IPR035650">
    <property type="entry name" value="Tet_C"/>
</dbReference>
<evidence type="ECO:0000313" key="8">
    <source>
        <dbReference type="Proteomes" id="UP000653127"/>
    </source>
</evidence>
<dbReference type="SUPFAM" id="SSF52540">
    <property type="entry name" value="P-loop containing nucleoside triphosphate hydrolases"/>
    <property type="match status" value="1"/>
</dbReference>
<evidence type="ECO:0000259" key="6">
    <source>
        <dbReference type="PROSITE" id="PS51722"/>
    </source>
</evidence>
<proteinExistence type="predicted"/>
<dbReference type="PROSITE" id="PS51722">
    <property type="entry name" value="G_TR_2"/>
    <property type="match status" value="1"/>
</dbReference>
<comment type="function">
    <text evidence="1">Abolishes the inhibitory effect of tetracyclin on protein synthesis by a non-covalent modification of the ribosomes.</text>
</comment>
<dbReference type="Gene3D" id="3.30.70.870">
    <property type="entry name" value="Elongation Factor G (Translational Gtpase), domain 3"/>
    <property type="match status" value="1"/>
</dbReference>
<dbReference type="InterPro" id="IPR009000">
    <property type="entry name" value="Transl_B-barrel_sf"/>
</dbReference>
<dbReference type="InterPro" id="IPR000795">
    <property type="entry name" value="T_Tr_GTP-bd_dom"/>
</dbReference>
<dbReference type="InterPro" id="IPR005225">
    <property type="entry name" value="Small_GTP-bd"/>
</dbReference>
<dbReference type="Pfam" id="PF00679">
    <property type="entry name" value="EFG_C"/>
    <property type="match status" value="1"/>
</dbReference>
<dbReference type="AlphaFoldDB" id="A0A926E1C5"/>
<dbReference type="Proteomes" id="UP000653127">
    <property type="component" value="Unassembled WGS sequence"/>
</dbReference>
<keyword evidence="4" id="KW-0342">GTP-binding</keyword>
<dbReference type="NCBIfam" id="TIGR00231">
    <property type="entry name" value="small_GTP"/>
    <property type="match status" value="1"/>
</dbReference>
<dbReference type="SUPFAM" id="SSF50447">
    <property type="entry name" value="Translation proteins"/>
    <property type="match status" value="1"/>
</dbReference>
<dbReference type="Gene3D" id="3.40.50.300">
    <property type="entry name" value="P-loop containing nucleotide triphosphate hydrolases"/>
    <property type="match status" value="1"/>
</dbReference>
<dbReference type="InterPro" id="IPR000640">
    <property type="entry name" value="EFG_V-like"/>
</dbReference>
<dbReference type="Gene3D" id="3.30.70.240">
    <property type="match status" value="1"/>
</dbReference>
<dbReference type="GO" id="GO:0032790">
    <property type="term" value="P:ribosome disassembly"/>
    <property type="evidence" value="ECO:0007669"/>
    <property type="project" value="TreeGrafter"/>
</dbReference>
<dbReference type="InterPro" id="IPR035647">
    <property type="entry name" value="EFG_III/V"/>
</dbReference>
<gene>
    <name evidence="7" type="ORF">H8711_10095</name>
</gene>
<dbReference type="EMBL" id="JACRST010000016">
    <property type="protein sequence ID" value="MBC8547274.1"/>
    <property type="molecule type" value="Genomic_DNA"/>
</dbReference>
<dbReference type="InterPro" id="IPR014721">
    <property type="entry name" value="Ribsml_uS5_D2-typ_fold_subgr"/>
</dbReference>
<dbReference type="SMART" id="SM00889">
    <property type="entry name" value="EFG_IV"/>
    <property type="match status" value="1"/>
</dbReference>
<dbReference type="GO" id="GO:0006412">
    <property type="term" value="P:translation"/>
    <property type="evidence" value="ECO:0007669"/>
    <property type="project" value="UniProtKB-KW"/>
</dbReference>
<dbReference type="PANTHER" id="PTHR43261">
    <property type="entry name" value="TRANSLATION ELONGATION FACTOR G-RELATED"/>
    <property type="match status" value="1"/>
</dbReference>
<keyword evidence="8" id="KW-1185">Reference proteome</keyword>
<dbReference type="SUPFAM" id="SSF54211">
    <property type="entry name" value="Ribosomal protein S5 domain 2-like"/>
    <property type="match status" value="1"/>
</dbReference>
<evidence type="ECO:0000313" key="7">
    <source>
        <dbReference type="EMBL" id="MBC8547274.1"/>
    </source>
</evidence>
<keyword evidence="3" id="KW-0648">Protein biosynthesis</keyword>
<dbReference type="GO" id="GO:0003924">
    <property type="term" value="F:GTPase activity"/>
    <property type="evidence" value="ECO:0007669"/>
    <property type="project" value="InterPro"/>
</dbReference>
<organism evidence="7 8">
    <name type="scientific">Ligaoa zhengdingensis</name>
    <dbReference type="NCBI Taxonomy" id="2763658"/>
    <lineage>
        <taxon>Bacteria</taxon>
        <taxon>Bacillati</taxon>
        <taxon>Bacillota</taxon>
        <taxon>Clostridia</taxon>
        <taxon>Eubacteriales</taxon>
        <taxon>Oscillospiraceae</taxon>
        <taxon>Ligaoa</taxon>
    </lineage>
</organism>
<dbReference type="InterPro" id="IPR053905">
    <property type="entry name" value="EF-G-like_DII"/>
</dbReference>
<dbReference type="PRINTS" id="PR01037">
    <property type="entry name" value="TCRTETOQM"/>
</dbReference>
<dbReference type="RefSeq" id="WP_249283349.1">
    <property type="nucleotide sequence ID" value="NZ_JACRST010000016.1"/>
</dbReference>
<dbReference type="InterPro" id="IPR005517">
    <property type="entry name" value="Transl_elong_EFG/EF2_IV"/>
</dbReference>
<dbReference type="Pfam" id="PF03764">
    <property type="entry name" value="EFG_IV"/>
    <property type="match status" value="1"/>
</dbReference>
<dbReference type="InterPro" id="IPR020568">
    <property type="entry name" value="Ribosomal_Su5_D2-typ_SF"/>
</dbReference>
<name>A0A926E1C5_9FIRM</name>
<dbReference type="Pfam" id="PF22042">
    <property type="entry name" value="EF-G_D2"/>
    <property type="match status" value="1"/>
</dbReference>
<dbReference type="CDD" id="cd03711">
    <property type="entry name" value="Tet_C"/>
    <property type="match status" value="1"/>
</dbReference>
<dbReference type="GO" id="GO:0005525">
    <property type="term" value="F:GTP binding"/>
    <property type="evidence" value="ECO:0007669"/>
    <property type="project" value="UniProtKB-KW"/>
</dbReference>
<keyword evidence="2" id="KW-0547">Nucleotide-binding</keyword>
<keyword evidence="5" id="KW-0046">Antibiotic resistance</keyword>
<protein>
    <submittedName>
        <fullName evidence="7">TetM/TetW/TetO/TetS family tetracycline resistance ribosomal protection protein</fullName>
    </submittedName>
</protein>
<evidence type="ECO:0000256" key="4">
    <source>
        <dbReference type="ARBA" id="ARBA00023134"/>
    </source>
</evidence>
<sequence length="637" mass="71444">MNKVLGILAHVDAGKTTLSEQLLYRTQSIRTLGRVDHRDAFLDHNRLERERGITIFSDQAHFSYGGNCYFLVDTPGHVDFSAEMERVLGVLDFAIVVVSCVEGVQGHTETIWQLLERYRVPALFFLNKTDREGADPERVQRELQAKFSPAVCDFTASFTEPLVERLAELDDNLLERYLGAGFDEAAWLEAARELVHERRLFPCFCGAALSGDGIDAFLQWLDKLTHTGYNADAPFAARVYQVRHDARGDRLALLKVTSGTLRVKDAVGAEKVNEIRRYNGTKYVPAQQSCAGELCAVTGLASVRPGDALGAEPPWSSPCPTPPLMARVEFDRALPARTVLGQFRLLEEEDPALAVEWQEELQEIRVRIMGEIQLEVLRELVCDRFGTEVSFGSPEILYQETIAAPVIGYGHYEPLRHYAEVHLRLEPGARGRGITFRSECPTDLLALNWQRLIETHVFERVHRGVLTGSPLTDVAVVLLTGRAHDKHTEGGDFRQAVYRAIRQGLEQEKSLLLEPYYAFVISVDTTLVGRVLADLQRMSGRFEPPELECGRAVIRGRAPVATMMSYGRDLAAFSRGRGSISLRVDGYEPCHNPDDVIARRAYDRTRDLANPSDSVFCSHGAGFPVPWYEVERYLHCK</sequence>
<evidence type="ECO:0000256" key="2">
    <source>
        <dbReference type="ARBA" id="ARBA00022741"/>
    </source>
</evidence>
<evidence type="ECO:0000256" key="1">
    <source>
        <dbReference type="ARBA" id="ARBA00003987"/>
    </source>
</evidence>
<dbReference type="Pfam" id="PF00009">
    <property type="entry name" value="GTP_EFTU"/>
    <property type="match status" value="1"/>
</dbReference>
<dbReference type="Gene3D" id="3.30.230.10">
    <property type="match status" value="1"/>
</dbReference>
<accession>A0A926E1C5</accession>
<dbReference type="PRINTS" id="PR00315">
    <property type="entry name" value="ELONGATNFCT"/>
</dbReference>
<feature type="domain" description="Tr-type G" evidence="6">
    <location>
        <begin position="1"/>
        <end position="229"/>
    </location>
</feature>
<evidence type="ECO:0000256" key="3">
    <source>
        <dbReference type="ARBA" id="ARBA00022917"/>
    </source>
</evidence>
<comment type="caution">
    <text evidence="7">The sequence shown here is derived from an EMBL/GenBank/DDBJ whole genome shotgun (WGS) entry which is preliminary data.</text>
</comment>
<dbReference type="PANTHER" id="PTHR43261:SF1">
    <property type="entry name" value="RIBOSOME-RELEASING FACTOR 2, MITOCHONDRIAL"/>
    <property type="match status" value="1"/>
</dbReference>
<dbReference type="SMART" id="SM00838">
    <property type="entry name" value="EFG_C"/>
    <property type="match status" value="1"/>
</dbReference>
<dbReference type="SUPFAM" id="SSF54980">
    <property type="entry name" value="EF-G C-terminal domain-like"/>
    <property type="match status" value="2"/>
</dbReference>
<reference evidence="7" key="1">
    <citation type="submission" date="2020-08" db="EMBL/GenBank/DDBJ databases">
        <title>Genome public.</title>
        <authorList>
            <person name="Liu C."/>
            <person name="Sun Q."/>
        </authorList>
    </citation>
    <scope>NUCLEOTIDE SEQUENCE</scope>
    <source>
        <strain evidence="7">NSJ-31</strain>
    </source>
</reference>